<feature type="compositionally biased region" description="Basic and acidic residues" evidence="5">
    <location>
        <begin position="148"/>
        <end position="160"/>
    </location>
</feature>
<evidence type="ECO:0000256" key="4">
    <source>
        <dbReference type="ARBA" id="ARBA00023284"/>
    </source>
</evidence>
<dbReference type="PROSITE" id="PS51354">
    <property type="entry name" value="GLUTAREDOXIN_2"/>
    <property type="match status" value="1"/>
</dbReference>
<dbReference type="Gramene" id="PHT80790">
    <property type="protein sequence ID" value="PHT80790"/>
    <property type="gene ID" value="T459_13805"/>
</dbReference>
<evidence type="ECO:0000256" key="5">
    <source>
        <dbReference type="SAM" id="MobiDB-lite"/>
    </source>
</evidence>
<dbReference type="InterPro" id="IPR036249">
    <property type="entry name" value="Thioredoxin-like_sf"/>
</dbReference>
<dbReference type="Pfam" id="PF00462">
    <property type="entry name" value="Glutaredoxin"/>
    <property type="match status" value="1"/>
</dbReference>
<gene>
    <name evidence="7" type="ORF">T459_13805</name>
</gene>
<dbReference type="SUPFAM" id="SSF52833">
    <property type="entry name" value="Thioredoxin-like"/>
    <property type="match status" value="1"/>
</dbReference>
<feature type="region of interest" description="Disordered" evidence="5">
    <location>
        <begin position="148"/>
        <end position="169"/>
    </location>
</feature>
<proteinExistence type="inferred from homology"/>
<evidence type="ECO:0000256" key="1">
    <source>
        <dbReference type="ARBA" id="ARBA00004496"/>
    </source>
</evidence>
<keyword evidence="8" id="KW-1185">Reference proteome</keyword>
<evidence type="ECO:0000313" key="8">
    <source>
        <dbReference type="Proteomes" id="UP000222542"/>
    </source>
</evidence>
<keyword evidence="4" id="KW-0676">Redox-active center</keyword>
<dbReference type="Proteomes" id="UP000222542">
    <property type="component" value="Unassembled WGS sequence"/>
</dbReference>
<dbReference type="GO" id="GO:0005737">
    <property type="term" value="C:cytoplasm"/>
    <property type="evidence" value="ECO:0007669"/>
    <property type="project" value="UniProtKB-SubCell"/>
</dbReference>
<dbReference type="AlphaFoldDB" id="A0A2G2ZFM1"/>
<accession>A0A2G2ZFM1</accession>
<dbReference type="PANTHER" id="PTHR10168">
    <property type="entry name" value="GLUTAREDOXIN"/>
    <property type="match status" value="1"/>
</dbReference>
<comment type="similarity">
    <text evidence="2">Belongs to the glutaredoxin family. CC-type subfamily.</text>
</comment>
<comment type="subcellular location">
    <subcellularLocation>
        <location evidence="1">Cytoplasm</location>
    </subcellularLocation>
</comment>
<sequence>MDMVMKLGASSAVVIFTKISCSISHSIETLIRSFGVNPTVYELDTHLNGKQLEKALIELGCQPSVPAIFIGKELFGDANEIMSLNLRDGFRPILRINVVERSFEGSLNSLGPSPRCSTVNDDLIDNDLNDYENGGDYPINMEDDSMHMKDFSSDSQHNEEDCGTASQPGQSFSNGTNFCCGQTFTDKKELKILLDAAVARQSFDYYMEKKCTKLINVKCLSRGYGWLLWEKKHETLNRFRIYKYDMMTTNIAESVNSILMDEREYPVSYIFNSIARKFGEKFRERHTFVDGKENIFVPYAERILRDNKSVRDSLYVSNPNGVLDQYTVFGNGVTAKVNLLKRSCSCQKFDLVKMYEHAMAALRTKYGDGEGYGNFV</sequence>
<evidence type="ECO:0000256" key="3">
    <source>
        <dbReference type="ARBA" id="ARBA00022490"/>
    </source>
</evidence>
<comment type="caution">
    <text evidence="7">The sequence shown here is derived from an EMBL/GenBank/DDBJ whole genome shotgun (WGS) entry which is preliminary data.</text>
</comment>
<feature type="domain" description="Glutaredoxin" evidence="6">
    <location>
        <begin position="13"/>
        <end position="74"/>
    </location>
</feature>
<reference evidence="7 8" key="1">
    <citation type="journal article" date="2014" name="Nat. Genet.">
        <title>Genome sequence of the hot pepper provides insights into the evolution of pungency in Capsicum species.</title>
        <authorList>
            <person name="Kim S."/>
            <person name="Park M."/>
            <person name="Yeom S.I."/>
            <person name="Kim Y.M."/>
            <person name="Lee J.M."/>
            <person name="Lee H.A."/>
            <person name="Seo E."/>
            <person name="Choi J."/>
            <person name="Cheong K."/>
            <person name="Kim K.T."/>
            <person name="Jung K."/>
            <person name="Lee G.W."/>
            <person name="Oh S.K."/>
            <person name="Bae C."/>
            <person name="Kim S.B."/>
            <person name="Lee H.Y."/>
            <person name="Kim S.Y."/>
            <person name="Kim M.S."/>
            <person name="Kang B.C."/>
            <person name="Jo Y.D."/>
            <person name="Yang H.B."/>
            <person name="Jeong H.J."/>
            <person name="Kang W.H."/>
            <person name="Kwon J.K."/>
            <person name="Shin C."/>
            <person name="Lim J.Y."/>
            <person name="Park J.H."/>
            <person name="Huh J.H."/>
            <person name="Kim J.S."/>
            <person name="Kim B.D."/>
            <person name="Cohen O."/>
            <person name="Paran I."/>
            <person name="Suh M.C."/>
            <person name="Lee S.B."/>
            <person name="Kim Y.K."/>
            <person name="Shin Y."/>
            <person name="Noh S.J."/>
            <person name="Park J."/>
            <person name="Seo Y.S."/>
            <person name="Kwon S.Y."/>
            <person name="Kim H.A."/>
            <person name="Park J.M."/>
            <person name="Kim H.J."/>
            <person name="Choi S.B."/>
            <person name="Bosland P.W."/>
            <person name="Reeves G."/>
            <person name="Jo S.H."/>
            <person name="Lee B.W."/>
            <person name="Cho H.T."/>
            <person name="Choi H.S."/>
            <person name="Lee M.S."/>
            <person name="Yu Y."/>
            <person name="Do Choi Y."/>
            <person name="Park B.S."/>
            <person name="van Deynze A."/>
            <person name="Ashrafi H."/>
            <person name="Hill T."/>
            <person name="Kim W.T."/>
            <person name="Pai H.S."/>
            <person name="Ahn H.K."/>
            <person name="Yeam I."/>
            <person name="Giovannoni J.J."/>
            <person name="Rose J.K."/>
            <person name="Sorensen I."/>
            <person name="Lee S.J."/>
            <person name="Kim R.W."/>
            <person name="Choi I.Y."/>
            <person name="Choi B.S."/>
            <person name="Lim J.S."/>
            <person name="Lee Y.H."/>
            <person name="Choi D."/>
        </authorList>
    </citation>
    <scope>NUCLEOTIDE SEQUENCE [LARGE SCALE GENOMIC DNA]</scope>
    <source>
        <strain evidence="8">cv. CM334</strain>
    </source>
</reference>
<dbReference type="InterPro" id="IPR011905">
    <property type="entry name" value="GlrX-like_pln_2"/>
</dbReference>
<dbReference type="CDD" id="cd03419">
    <property type="entry name" value="GRX_GRXh_1_2_like"/>
    <property type="match status" value="1"/>
</dbReference>
<evidence type="ECO:0000259" key="6">
    <source>
        <dbReference type="Pfam" id="PF00462"/>
    </source>
</evidence>
<organism evidence="7 8">
    <name type="scientific">Capsicum annuum</name>
    <name type="common">Capsicum pepper</name>
    <dbReference type="NCBI Taxonomy" id="4072"/>
    <lineage>
        <taxon>Eukaryota</taxon>
        <taxon>Viridiplantae</taxon>
        <taxon>Streptophyta</taxon>
        <taxon>Embryophyta</taxon>
        <taxon>Tracheophyta</taxon>
        <taxon>Spermatophyta</taxon>
        <taxon>Magnoliopsida</taxon>
        <taxon>eudicotyledons</taxon>
        <taxon>Gunneridae</taxon>
        <taxon>Pentapetalae</taxon>
        <taxon>asterids</taxon>
        <taxon>lamiids</taxon>
        <taxon>Solanales</taxon>
        <taxon>Solanaceae</taxon>
        <taxon>Solanoideae</taxon>
        <taxon>Capsiceae</taxon>
        <taxon>Capsicum</taxon>
    </lineage>
</organism>
<dbReference type="InterPro" id="IPR002109">
    <property type="entry name" value="Glutaredoxin"/>
</dbReference>
<name>A0A2G2ZFM1_CAPAN</name>
<keyword evidence="3" id="KW-0963">Cytoplasm</keyword>
<evidence type="ECO:0000313" key="7">
    <source>
        <dbReference type="EMBL" id="PHT80790.1"/>
    </source>
</evidence>
<dbReference type="EMBL" id="AYRZ02000005">
    <property type="protein sequence ID" value="PHT80790.1"/>
    <property type="molecule type" value="Genomic_DNA"/>
</dbReference>
<dbReference type="STRING" id="4072.A0A2G2ZFM1"/>
<evidence type="ECO:0000256" key="2">
    <source>
        <dbReference type="ARBA" id="ARBA00007568"/>
    </source>
</evidence>
<reference evidence="7 8" key="2">
    <citation type="journal article" date="2017" name="Genome Biol.">
        <title>New reference genome sequences of hot pepper reveal the massive evolution of plant disease-resistance genes by retroduplication.</title>
        <authorList>
            <person name="Kim S."/>
            <person name="Park J."/>
            <person name="Yeom S.I."/>
            <person name="Kim Y.M."/>
            <person name="Seo E."/>
            <person name="Kim K.T."/>
            <person name="Kim M.S."/>
            <person name="Lee J.M."/>
            <person name="Cheong K."/>
            <person name="Shin H.S."/>
            <person name="Kim S.B."/>
            <person name="Han K."/>
            <person name="Lee J."/>
            <person name="Park M."/>
            <person name="Lee H.A."/>
            <person name="Lee H.Y."/>
            <person name="Lee Y."/>
            <person name="Oh S."/>
            <person name="Lee J.H."/>
            <person name="Choi E."/>
            <person name="Choi E."/>
            <person name="Lee S.E."/>
            <person name="Jeon J."/>
            <person name="Kim H."/>
            <person name="Choi G."/>
            <person name="Song H."/>
            <person name="Lee J."/>
            <person name="Lee S.C."/>
            <person name="Kwon J.K."/>
            <person name="Lee H.Y."/>
            <person name="Koo N."/>
            <person name="Hong Y."/>
            <person name="Kim R.W."/>
            <person name="Kang W.H."/>
            <person name="Huh J.H."/>
            <person name="Kang B.C."/>
            <person name="Yang T.J."/>
            <person name="Lee Y.H."/>
            <person name="Bennetzen J.L."/>
            <person name="Choi D."/>
        </authorList>
    </citation>
    <scope>NUCLEOTIDE SEQUENCE [LARGE SCALE GENOMIC DNA]</scope>
    <source>
        <strain evidence="8">cv. CM334</strain>
    </source>
</reference>
<protein>
    <submittedName>
        <fullName evidence="7">Monothiol glutaredoxin-S1</fullName>
    </submittedName>
</protein>
<dbReference type="Gene3D" id="3.40.30.10">
    <property type="entry name" value="Glutaredoxin"/>
    <property type="match status" value="1"/>
</dbReference>